<accession>A0A1H7MRW9</accession>
<protein>
    <submittedName>
        <fullName evidence="1">Uncharacterized protein</fullName>
    </submittedName>
</protein>
<reference evidence="1 2" key="1">
    <citation type="submission" date="2016-10" db="EMBL/GenBank/DDBJ databases">
        <authorList>
            <person name="de Groot N.N."/>
        </authorList>
    </citation>
    <scope>NUCLEOTIDE SEQUENCE [LARGE SCALE GENOMIC DNA]</scope>
    <source>
        <strain evidence="1 2">KH2T6</strain>
    </source>
</reference>
<evidence type="ECO:0000313" key="2">
    <source>
        <dbReference type="Proteomes" id="UP000186015"/>
    </source>
</evidence>
<sequence>MIRCGVCGERIKPTKEDVYLVPVSVMNLSSQYYECTDCPRCSCQVVLNTRYGEKRRIEHTKREDTEP</sequence>
<organism evidence="1 2">
    <name type="scientific">Ruminococcus albus</name>
    <dbReference type="NCBI Taxonomy" id="1264"/>
    <lineage>
        <taxon>Bacteria</taxon>
        <taxon>Bacillati</taxon>
        <taxon>Bacillota</taxon>
        <taxon>Clostridia</taxon>
        <taxon>Eubacteriales</taxon>
        <taxon>Oscillospiraceae</taxon>
        <taxon>Ruminococcus</taxon>
    </lineage>
</organism>
<dbReference type="RefSeq" id="WP_074834347.1">
    <property type="nucleotide sequence ID" value="NZ_FOAT01000012.1"/>
</dbReference>
<dbReference type="AlphaFoldDB" id="A0A1H7MRW9"/>
<evidence type="ECO:0000313" key="1">
    <source>
        <dbReference type="EMBL" id="SEL13357.1"/>
    </source>
</evidence>
<dbReference type="Proteomes" id="UP000186015">
    <property type="component" value="Unassembled WGS sequence"/>
</dbReference>
<name>A0A1H7MRW9_RUMAL</name>
<proteinExistence type="predicted"/>
<gene>
    <name evidence="1" type="ORF">SAMN05216469_11295</name>
</gene>
<dbReference type="EMBL" id="FOAT01000012">
    <property type="protein sequence ID" value="SEL13357.1"/>
    <property type="molecule type" value="Genomic_DNA"/>
</dbReference>